<evidence type="ECO:0000256" key="1">
    <source>
        <dbReference type="ARBA" id="ARBA00023015"/>
    </source>
</evidence>
<dbReference type="PANTHER" id="PTHR46796:SF12">
    <property type="entry name" value="HTH-TYPE DNA-BINDING TRANSCRIPTIONAL ACTIVATOR EUTR"/>
    <property type="match status" value="1"/>
</dbReference>
<dbReference type="InterPro" id="IPR018062">
    <property type="entry name" value="HTH_AraC-typ_CS"/>
</dbReference>
<organism evidence="5 6">
    <name type="scientific">Amycolatopsis endophytica</name>
    <dbReference type="NCBI Taxonomy" id="860233"/>
    <lineage>
        <taxon>Bacteria</taxon>
        <taxon>Bacillati</taxon>
        <taxon>Actinomycetota</taxon>
        <taxon>Actinomycetes</taxon>
        <taxon>Pseudonocardiales</taxon>
        <taxon>Pseudonocardiaceae</taxon>
        <taxon>Amycolatopsis</taxon>
    </lineage>
</organism>
<evidence type="ECO:0000313" key="5">
    <source>
        <dbReference type="EMBL" id="NYI88078.1"/>
    </source>
</evidence>
<dbReference type="Pfam" id="PF14525">
    <property type="entry name" value="AraC_binding_2"/>
    <property type="match status" value="1"/>
</dbReference>
<dbReference type="InterPro" id="IPR018060">
    <property type="entry name" value="HTH_AraC"/>
</dbReference>
<dbReference type="AlphaFoldDB" id="A0A853AZ85"/>
<dbReference type="GO" id="GO:0003700">
    <property type="term" value="F:DNA-binding transcription factor activity"/>
    <property type="evidence" value="ECO:0007669"/>
    <property type="project" value="InterPro"/>
</dbReference>
<keyword evidence="1" id="KW-0805">Transcription regulation</keyword>
<dbReference type="Gene3D" id="1.10.10.60">
    <property type="entry name" value="Homeodomain-like"/>
    <property type="match status" value="1"/>
</dbReference>
<comment type="caution">
    <text evidence="5">The sequence shown here is derived from an EMBL/GenBank/DDBJ whole genome shotgun (WGS) entry which is preliminary data.</text>
</comment>
<dbReference type="GO" id="GO:0043565">
    <property type="term" value="F:sequence-specific DNA binding"/>
    <property type="evidence" value="ECO:0007669"/>
    <property type="project" value="InterPro"/>
</dbReference>
<name>A0A853AZ85_9PSEU</name>
<dbReference type="PROSITE" id="PS01124">
    <property type="entry name" value="HTH_ARAC_FAMILY_2"/>
    <property type="match status" value="1"/>
</dbReference>
<keyword evidence="6" id="KW-1185">Reference proteome</keyword>
<feature type="domain" description="HTH araC/xylS-type" evidence="4">
    <location>
        <begin position="223"/>
        <end position="324"/>
    </location>
</feature>
<dbReference type="SUPFAM" id="SSF46689">
    <property type="entry name" value="Homeodomain-like"/>
    <property type="match status" value="1"/>
</dbReference>
<sequence length="338" mass="37523">MTVLPLDKYRLFHSRDVDDTRERVGRVFCPHSMNTVGRNPRLDTRMNCRRLENVAISVIAYGTDVRVEPGELGSFYVVLAPVIGRGMIQCGHQRTGTGPDKAGVVSAEDPLRMRLTDDCAQLVIRIERSALEARLAELNDGAVSEPVRFRLGMDITHGYGRSWYRTLAYGVSELDQPDTMLSHPAAVEQFEGNLITGLLLAQPHNYTAIIEGRDRPAPSRSLRTALDLIHSNPEAPHTPASLAHQSGVSVRALQKAFREQLDSSPSEYVRGVRLQRVHDELSAAQVEVTTVGEIASKYGLMHHGRFSAAYRDRFGESPKATLHRRSGRLLECEGAHRA</sequence>
<evidence type="ECO:0000256" key="3">
    <source>
        <dbReference type="ARBA" id="ARBA00023163"/>
    </source>
</evidence>
<protein>
    <submittedName>
        <fullName evidence="5">AraC-like DNA-binding protein</fullName>
    </submittedName>
</protein>
<dbReference type="Proteomes" id="UP000549616">
    <property type="component" value="Unassembled WGS sequence"/>
</dbReference>
<dbReference type="PANTHER" id="PTHR46796">
    <property type="entry name" value="HTH-TYPE TRANSCRIPTIONAL ACTIVATOR RHAS-RELATED"/>
    <property type="match status" value="1"/>
</dbReference>
<dbReference type="Pfam" id="PF12833">
    <property type="entry name" value="HTH_18"/>
    <property type="match status" value="1"/>
</dbReference>
<dbReference type="EMBL" id="JACCFK010000001">
    <property type="protein sequence ID" value="NYI88078.1"/>
    <property type="molecule type" value="Genomic_DNA"/>
</dbReference>
<evidence type="ECO:0000259" key="4">
    <source>
        <dbReference type="PROSITE" id="PS01124"/>
    </source>
</evidence>
<dbReference type="InterPro" id="IPR035418">
    <property type="entry name" value="AraC-bd_2"/>
</dbReference>
<gene>
    <name evidence="5" type="ORF">HNR02_001401</name>
</gene>
<dbReference type="InterPro" id="IPR050204">
    <property type="entry name" value="AraC_XylS_family_regulators"/>
</dbReference>
<dbReference type="RefSeq" id="WP_179772372.1">
    <property type="nucleotide sequence ID" value="NZ_JACCFK010000001.1"/>
</dbReference>
<keyword evidence="2 5" id="KW-0238">DNA-binding</keyword>
<dbReference type="InterPro" id="IPR009057">
    <property type="entry name" value="Homeodomain-like_sf"/>
</dbReference>
<evidence type="ECO:0000256" key="2">
    <source>
        <dbReference type="ARBA" id="ARBA00023125"/>
    </source>
</evidence>
<accession>A0A853AZ85</accession>
<reference evidence="5 6" key="1">
    <citation type="submission" date="2020-07" db="EMBL/GenBank/DDBJ databases">
        <title>Sequencing the genomes of 1000 actinobacteria strains.</title>
        <authorList>
            <person name="Klenk H.-P."/>
        </authorList>
    </citation>
    <scope>NUCLEOTIDE SEQUENCE [LARGE SCALE GENOMIC DNA]</scope>
    <source>
        <strain evidence="5 6">DSM 104006</strain>
    </source>
</reference>
<evidence type="ECO:0000313" key="6">
    <source>
        <dbReference type="Proteomes" id="UP000549616"/>
    </source>
</evidence>
<keyword evidence="3" id="KW-0804">Transcription</keyword>
<dbReference type="SMART" id="SM00342">
    <property type="entry name" value="HTH_ARAC"/>
    <property type="match status" value="1"/>
</dbReference>
<proteinExistence type="predicted"/>
<dbReference type="PROSITE" id="PS00041">
    <property type="entry name" value="HTH_ARAC_FAMILY_1"/>
    <property type="match status" value="1"/>
</dbReference>